<reference evidence="2 3" key="1">
    <citation type="submission" date="2020-08" db="EMBL/GenBank/DDBJ databases">
        <title>Genomic Encyclopedia of Type Strains, Phase IV (KMG-IV): sequencing the most valuable type-strain genomes for metagenomic binning, comparative biology and taxonomic classification.</title>
        <authorList>
            <person name="Goeker M."/>
        </authorList>
    </citation>
    <scope>NUCLEOTIDE SEQUENCE [LARGE SCALE GENOMIC DNA]</scope>
    <source>
        <strain evidence="2 3">DSM 100044</strain>
    </source>
</reference>
<protein>
    <submittedName>
        <fullName evidence="2">Uncharacterized protein</fullName>
    </submittedName>
</protein>
<dbReference type="RefSeq" id="WP_184055592.1">
    <property type="nucleotide sequence ID" value="NZ_JACIJK010000003.1"/>
</dbReference>
<organism evidence="2 3">
    <name type="scientific">Sphingomonas aerophila</name>
    <dbReference type="NCBI Taxonomy" id="1344948"/>
    <lineage>
        <taxon>Bacteria</taxon>
        <taxon>Pseudomonadati</taxon>
        <taxon>Pseudomonadota</taxon>
        <taxon>Alphaproteobacteria</taxon>
        <taxon>Sphingomonadales</taxon>
        <taxon>Sphingomonadaceae</taxon>
        <taxon>Sphingomonas</taxon>
    </lineage>
</organism>
<dbReference type="EMBL" id="JACIJK010000003">
    <property type="protein sequence ID" value="MBB5714353.1"/>
    <property type="molecule type" value="Genomic_DNA"/>
</dbReference>
<comment type="caution">
    <text evidence="2">The sequence shown here is derived from an EMBL/GenBank/DDBJ whole genome shotgun (WGS) entry which is preliminary data.</text>
</comment>
<dbReference type="AlphaFoldDB" id="A0A7W9EVC8"/>
<evidence type="ECO:0000313" key="3">
    <source>
        <dbReference type="Proteomes" id="UP000546200"/>
    </source>
</evidence>
<feature type="chain" id="PRO_5030775393" evidence="1">
    <location>
        <begin position="24"/>
        <end position="189"/>
    </location>
</feature>
<evidence type="ECO:0000256" key="1">
    <source>
        <dbReference type="SAM" id="SignalP"/>
    </source>
</evidence>
<accession>A0A7W9EVC8</accession>
<keyword evidence="3" id="KW-1185">Reference proteome</keyword>
<name>A0A7W9EVC8_9SPHN</name>
<gene>
    <name evidence="2" type="ORF">FHS94_001184</name>
</gene>
<evidence type="ECO:0000313" key="2">
    <source>
        <dbReference type="EMBL" id="MBB5714353.1"/>
    </source>
</evidence>
<feature type="signal peptide" evidence="1">
    <location>
        <begin position="1"/>
        <end position="23"/>
    </location>
</feature>
<keyword evidence="1" id="KW-0732">Signal</keyword>
<proteinExistence type="predicted"/>
<sequence>MSRSIITAMLAGSLLALPVSAQARPQAFPSQQALPPETLDQMRGGFDLPNGMILTMGVTTLTSVDGREALRTVLKVNGPEQTLATYADTGNGLVLVPTQQALDGVQTALGNVRVNNGAGTVQLSGAGLDVSHLIGTALGSVVANSADNRTIDVQTTLDITVGGVRPELLGGGMSAVNNVAAEAAIRLAR</sequence>
<dbReference type="Proteomes" id="UP000546200">
    <property type="component" value="Unassembled WGS sequence"/>
</dbReference>